<keyword evidence="2" id="KW-0472">Membrane</keyword>
<reference evidence="3 4" key="1">
    <citation type="submission" date="2016-06" db="EMBL/GenBank/DDBJ databases">
        <authorList>
            <consortium name="Pathogen Informatics"/>
        </authorList>
    </citation>
    <scope>NUCLEOTIDE SEQUENCE [LARGE SCALE GENOMIC DNA]</scope>
</reference>
<feature type="region of interest" description="Disordered" evidence="1">
    <location>
        <begin position="227"/>
        <end position="260"/>
    </location>
</feature>
<gene>
    <name evidence="3" type="primary">PowCR01_000206800</name>
    <name evidence="3" type="ORF">POWCR01_000206800</name>
</gene>
<dbReference type="VEuPathDB" id="PlasmoDB:PocGH01_00039500"/>
<accession>A0A1C3KK58</accession>
<evidence type="ECO:0000313" key="3">
    <source>
        <dbReference type="EMBL" id="SBT74335.1"/>
    </source>
</evidence>
<name>A0A1C3KK58_PLAOA</name>
<dbReference type="VEuPathDB" id="PlasmoDB:POWCR01_000206800"/>
<dbReference type="Pfam" id="PF05795">
    <property type="entry name" value="Plasmodium_Vir"/>
    <property type="match status" value="1"/>
</dbReference>
<sequence>MKAPVNAHKQKSESFYNSLNSRFLRMGDNDKCEEFKSELSSQFNDYTGMSSFCLRLTGILKQYAIFPYEDFVYNYQCKYFNLWIYESLSKVCDNVKDDKCNRIINKIEQIWNNYKLDRKCNPEFISYVNDSNYDKMKNLYNYGINYAIIQQYFGKDKYICTEDQKTYIRENLKLYELVKNECKSDTSSLHCVALKNFQDVYKEEELPKVYCKGEIYVEDIRKEIQESLSRTESNKHTRVGALPSEDDQEEVEELDNSDLPSVDGTSRVSNFHKTTAISFPILGILFIFFAAYKFTPAGSLLHGFLLGKKHFSHNKTEEGNYEFLEDTLNPMNENTNESFHQVGYYPTSNI</sequence>
<keyword evidence="2" id="KW-1133">Transmembrane helix</keyword>
<organism evidence="3 4">
    <name type="scientific">Plasmodium ovale</name>
    <name type="common">malaria parasite P. ovale</name>
    <dbReference type="NCBI Taxonomy" id="36330"/>
    <lineage>
        <taxon>Eukaryota</taxon>
        <taxon>Sar</taxon>
        <taxon>Alveolata</taxon>
        <taxon>Apicomplexa</taxon>
        <taxon>Aconoidasida</taxon>
        <taxon>Haemosporida</taxon>
        <taxon>Plasmodiidae</taxon>
        <taxon>Plasmodium</taxon>
        <taxon>Plasmodium (Plasmodium)</taxon>
    </lineage>
</organism>
<evidence type="ECO:0000313" key="4">
    <source>
        <dbReference type="Proteomes" id="UP000243200"/>
    </source>
</evidence>
<evidence type="ECO:0000256" key="1">
    <source>
        <dbReference type="SAM" id="MobiDB-lite"/>
    </source>
</evidence>
<keyword evidence="2" id="KW-0812">Transmembrane</keyword>
<evidence type="ECO:0000256" key="2">
    <source>
        <dbReference type="SAM" id="Phobius"/>
    </source>
</evidence>
<dbReference type="EMBL" id="FLRJ01000685">
    <property type="protein sequence ID" value="SBT74335.1"/>
    <property type="molecule type" value="Genomic_DNA"/>
</dbReference>
<protein>
    <submittedName>
        <fullName evidence="3">PIR protein</fullName>
    </submittedName>
</protein>
<dbReference type="Proteomes" id="UP000243200">
    <property type="component" value="Unassembled WGS sequence"/>
</dbReference>
<proteinExistence type="predicted"/>
<dbReference type="InterPro" id="IPR008780">
    <property type="entry name" value="Plasmodium_Vir"/>
</dbReference>
<feature type="transmembrane region" description="Helical" evidence="2">
    <location>
        <begin position="276"/>
        <end position="295"/>
    </location>
</feature>
<dbReference type="OrthoDB" id="10316309at2759"/>
<dbReference type="AlphaFoldDB" id="A0A1C3KK58"/>
<feature type="compositionally biased region" description="Acidic residues" evidence="1">
    <location>
        <begin position="244"/>
        <end position="256"/>
    </location>
</feature>